<feature type="transmembrane region" description="Helical" evidence="1">
    <location>
        <begin position="88"/>
        <end position="116"/>
    </location>
</feature>
<keyword evidence="1" id="KW-1133">Transmembrane helix</keyword>
<dbReference type="Proteomes" id="UP000756346">
    <property type="component" value="Unassembled WGS sequence"/>
</dbReference>
<dbReference type="OrthoDB" id="3210850at2759"/>
<feature type="transmembrane region" description="Helical" evidence="1">
    <location>
        <begin position="221"/>
        <end position="244"/>
    </location>
</feature>
<keyword evidence="1" id="KW-0472">Membrane</keyword>
<protein>
    <submittedName>
        <fullName evidence="2">Uncharacterized protein</fullName>
    </submittedName>
</protein>
<dbReference type="AlphaFoldDB" id="A0A9P8XSS0"/>
<name>A0A9P8XSS0_9PEZI</name>
<dbReference type="PANTHER" id="PTHR38848:SF3">
    <property type="entry name" value="G-PROTEIN COUPLED RECEPTORS FAMILY 3 PROFILE DOMAIN-CONTAINING PROTEIN"/>
    <property type="match status" value="1"/>
</dbReference>
<comment type="caution">
    <text evidence="2">The sequence shown here is derived from an EMBL/GenBank/DDBJ whole genome shotgun (WGS) entry which is preliminary data.</text>
</comment>
<dbReference type="EMBL" id="JAGTJQ010000012">
    <property type="protein sequence ID" value="KAH7016065.1"/>
    <property type="molecule type" value="Genomic_DNA"/>
</dbReference>
<dbReference type="RefSeq" id="XP_046005689.1">
    <property type="nucleotide sequence ID" value="XM_046150849.1"/>
</dbReference>
<feature type="transmembrane region" description="Helical" evidence="1">
    <location>
        <begin position="24"/>
        <end position="46"/>
    </location>
</feature>
<proteinExistence type="predicted"/>
<sequence>MALSTPATADVLLSRVVQDATEPLAGSISSVIVTVLTATILSTLTTQRVLRVTDWRTLPPVAWIVFAIFLDSWLFVFVTAILKFGVGLGASFGICQGGILLCLVCYVTTKLIYIFLVEKAYIIRQSSVPTGRLKSKLYIFNLFGMLGIYVVVSILNFIFRITRQHNGECVIGMQRVAMIPLISFDLLVNVYLTILFLMPLKNLRKVRHIQRNAANERLRTVASRTFIGAVATTISSIVNLSVLMALDGEPGWVCLMCCNVDIAFSAIVVFWVTHKD</sequence>
<reference evidence="2" key="1">
    <citation type="journal article" date="2021" name="Nat. Commun.">
        <title>Genetic determinants of endophytism in the Arabidopsis root mycobiome.</title>
        <authorList>
            <person name="Mesny F."/>
            <person name="Miyauchi S."/>
            <person name="Thiergart T."/>
            <person name="Pickel B."/>
            <person name="Atanasova L."/>
            <person name="Karlsson M."/>
            <person name="Huettel B."/>
            <person name="Barry K.W."/>
            <person name="Haridas S."/>
            <person name="Chen C."/>
            <person name="Bauer D."/>
            <person name="Andreopoulos W."/>
            <person name="Pangilinan J."/>
            <person name="LaButti K."/>
            <person name="Riley R."/>
            <person name="Lipzen A."/>
            <person name="Clum A."/>
            <person name="Drula E."/>
            <person name="Henrissat B."/>
            <person name="Kohler A."/>
            <person name="Grigoriev I.V."/>
            <person name="Martin F.M."/>
            <person name="Hacquard S."/>
        </authorList>
    </citation>
    <scope>NUCLEOTIDE SEQUENCE</scope>
    <source>
        <strain evidence="2">MPI-CAGE-CH-0230</strain>
    </source>
</reference>
<feature type="transmembrane region" description="Helical" evidence="1">
    <location>
        <begin position="137"/>
        <end position="159"/>
    </location>
</feature>
<feature type="transmembrane region" description="Helical" evidence="1">
    <location>
        <begin position="179"/>
        <end position="200"/>
    </location>
</feature>
<evidence type="ECO:0000256" key="1">
    <source>
        <dbReference type="SAM" id="Phobius"/>
    </source>
</evidence>
<dbReference type="GeneID" id="70180395"/>
<evidence type="ECO:0000313" key="3">
    <source>
        <dbReference type="Proteomes" id="UP000756346"/>
    </source>
</evidence>
<feature type="transmembrane region" description="Helical" evidence="1">
    <location>
        <begin position="58"/>
        <end position="82"/>
    </location>
</feature>
<keyword evidence="3" id="KW-1185">Reference proteome</keyword>
<feature type="non-terminal residue" evidence="2">
    <location>
        <position position="1"/>
    </location>
</feature>
<gene>
    <name evidence="2" type="ORF">B0I36DRAFT_254931</name>
</gene>
<accession>A0A9P8XSS0</accession>
<evidence type="ECO:0000313" key="2">
    <source>
        <dbReference type="EMBL" id="KAH7016065.1"/>
    </source>
</evidence>
<organism evidence="2 3">
    <name type="scientific">Microdochium trichocladiopsis</name>
    <dbReference type="NCBI Taxonomy" id="1682393"/>
    <lineage>
        <taxon>Eukaryota</taxon>
        <taxon>Fungi</taxon>
        <taxon>Dikarya</taxon>
        <taxon>Ascomycota</taxon>
        <taxon>Pezizomycotina</taxon>
        <taxon>Sordariomycetes</taxon>
        <taxon>Xylariomycetidae</taxon>
        <taxon>Xylariales</taxon>
        <taxon>Microdochiaceae</taxon>
        <taxon>Microdochium</taxon>
    </lineage>
</organism>
<dbReference type="PANTHER" id="PTHR38848">
    <property type="entry name" value="G-PROTEIN COUPLED RECEPTORS FAMILY 3 PROFILE DOMAIN-CONTAINING PROTEIN"/>
    <property type="match status" value="1"/>
</dbReference>
<feature type="transmembrane region" description="Helical" evidence="1">
    <location>
        <begin position="250"/>
        <end position="272"/>
    </location>
</feature>
<keyword evidence="1" id="KW-0812">Transmembrane</keyword>